<feature type="domain" description="Pleiotropic ABC efflux transporter N-terminal" evidence="1">
    <location>
        <begin position="85"/>
        <end position="135"/>
    </location>
</feature>
<sequence>METMSRSLRKSLGEVLTSSSNHFSRRSGSIDDHDEEALTRAALEKLPTFTRLRTTIIQPHEFVDVTKLGVGDRQKFIDSVFKVTDEDNEKFLKKFRNRIDRVGIKLPTVEVRFEKLTIEADCHIGKRALPTLPNVALNIAERGLRLFGLNFAKTTKLTILREASGIMKPSRMTLLLGPPSSGKTTLLLALAGKLDPSLKNGYGLEEIVPQKTSAYISQNDVHIGVMTVQETLDFPARCQGIGTRYGILPEPEVDLFMKSIAAGNVKSSLITDYTLKVMISFLT</sequence>
<evidence type="ECO:0000259" key="1">
    <source>
        <dbReference type="Pfam" id="PF14510"/>
    </source>
</evidence>
<dbReference type="InterPro" id="IPR029481">
    <property type="entry name" value="ABC_trans_N"/>
</dbReference>
<accession>A0ABQ7BPJ7</accession>
<protein>
    <recommendedName>
        <fullName evidence="1">Pleiotropic ABC efflux transporter N-terminal domain-containing protein</fullName>
    </recommendedName>
</protein>
<dbReference type="Proteomes" id="UP000266723">
    <property type="component" value="Unassembled WGS sequence"/>
</dbReference>
<reference evidence="2 3" key="1">
    <citation type="journal article" date="2020" name="BMC Genomics">
        <title>Intraspecific diversification of the crop wild relative Brassica cretica Lam. using demographic model selection.</title>
        <authorList>
            <person name="Kioukis A."/>
            <person name="Michalopoulou V.A."/>
            <person name="Briers L."/>
            <person name="Pirintsos S."/>
            <person name="Studholme D.J."/>
            <person name="Pavlidis P."/>
            <person name="Sarris P.F."/>
        </authorList>
    </citation>
    <scope>NUCLEOTIDE SEQUENCE [LARGE SCALE GENOMIC DNA]</scope>
    <source>
        <strain evidence="3">cv. PFS-1207/04</strain>
    </source>
</reference>
<dbReference type="Pfam" id="PF14510">
    <property type="entry name" value="ABC_trans_N"/>
    <property type="match status" value="1"/>
</dbReference>
<evidence type="ECO:0000313" key="3">
    <source>
        <dbReference type="Proteomes" id="UP000266723"/>
    </source>
</evidence>
<name>A0ABQ7BPJ7_BRACR</name>
<dbReference type="PANTHER" id="PTHR48040">
    <property type="entry name" value="PLEIOTROPIC DRUG RESISTANCE PROTEIN 1-LIKE ISOFORM X1"/>
    <property type="match status" value="1"/>
</dbReference>
<dbReference type="SUPFAM" id="SSF52540">
    <property type="entry name" value="P-loop containing nucleoside triphosphate hydrolases"/>
    <property type="match status" value="1"/>
</dbReference>
<dbReference type="Gene3D" id="3.40.50.300">
    <property type="entry name" value="P-loop containing nucleotide triphosphate hydrolases"/>
    <property type="match status" value="1"/>
</dbReference>
<organism evidence="2 3">
    <name type="scientific">Brassica cretica</name>
    <name type="common">Mustard</name>
    <dbReference type="NCBI Taxonomy" id="69181"/>
    <lineage>
        <taxon>Eukaryota</taxon>
        <taxon>Viridiplantae</taxon>
        <taxon>Streptophyta</taxon>
        <taxon>Embryophyta</taxon>
        <taxon>Tracheophyta</taxon>
        <taxon>Spermatophyta</taxon>
        <taxon>Magnoliopsida</taxon>
        <taxon>eudicotyledons</taxon>
        <taxon>Gunneridae</taxon>
        <taxon>Pentapetalae</taxon>
        <taxon>rosids</taxon>
        <taxon>malvids</taxon>
        <taxon>Brassicales</taxon>
        <taxon>Brassicaceae</taxon>
        <taxon>Brassiceae</taxon>
        <taxon>Brassica</taxon>
    </lineage>
</organism>
<proteinExistence type="predicted"/>
<dbReference type="EMBL" id="QGKV02001507">
    <property type="protein sequence ID" value="KAF3534654.1"/>
    <property type="molecule type" value="Genomic_DNA"/>
</dbReference>
<keyword evidence="3" id="KW-1185">Reference proteome</keyword>
<dbReference type="PANTHER" id="PTHR48040:SF56">
    <property type="entry name" value="ABC TRANSPORTER DOMAIN-CONTAINING PROTEIN"/>
    <property type="match status" value="1"/>
</dbReference>
<dbReference type="InterPro" id="IPR027417">
    <property type="entry name" value="P-loop_NTPase"/>
</dbReference>
<comment type="caution">
    <text evidence="2">The sequence shown here is derived from an EMBL/GenBank/DDBJ whole genome shotgun (WGS) entry which is preliminary data.</text>
</comment>
<evidence type="ECO:0000313" key="2">
    <source>
        <dbReference type="EMBL" id="KAF3534654.1"/>
    </source>
</evidence>
<gene>
    <name evidence="2" type="ORF">DY000_02042786</name>
</gene>